<dbReference type="RefSeq" id="WP_068215399.1">
    <property type="nucleotide sequence ID" value="NZ_LRPC01000001.1"/>
</dbReference>
<dbReference type="PANTHER" id="PTHR33755">
    <property type="entry name" value="TOXIN PARE1-RELATED"/>
    <property type="match status" value="1"/>
</dbReference>
<evidence type="ECO:0000256" key="1">
    <source>
        <dbReference type="ARBA" id="ARBA00006226"/>
    </source>
</evidence>
<dbReference type="PIRSF" id="PIRSF029218">
    <property type="entry name" value="ParE"/>
    <property type="match status" value="1"/>
</dbReference>
<dbReference type="InterPro" id="IPR007712">
    <property type="entry name" value="RelE/ParE_toxin"/>
</dbReference>
<evidence type="ECO:0000256" key="2">
    <source>
        <dbReference type="ARBA" id="ARBA00022649"/>
    </source>
</evidence>
<dbReference type="EMBL" id="LRPC01000001">
    <property type="protein sequence ID" value="KYG77243.1"/>
    <property type="molecule type" value="Genomic_DNA"/>
</dbReference>
<dbReference type="PANTHER" id="PTHR33755:SF9">
    <property type="entry name" value="TOXIN PARE1"/>
    <property type="match status" value="1"/>
</dbReference>
<keyword evidence="2" id="KW-1277">Toxin-antitoxin system</keyword>
<evidence type="ECO:0000313" key="5">
    <source>
        <dbReference type="Proteomes" id="UP000075606"/>
    </source>
</evidence>
<comment type="caution">
    <text evidence="4">The sequence shown here is derived from an EMBL/GenBank/DDBJ whole genome shotgun (WGS) entry which is preliminary data.</text>
</comment>
<sequence>MSLKRYVLSVPADQDLEDIFDYTKQEFGEKQAVEYLIELEELFIQLLANPELGRERNEIKQDLRSMVKNAHVVFYHIMDDHIRVVRVLHGSRDMPNFLE</sequence>
<dbReference type="OrthoDB" id="7173315at2"/>
<protein>
    <recommendedName>
        <fullName evidence="3">Toxin</fullName>
    </recommendedName>
</protein>
<accession>A0A150XEW1</accession>
<evidence type="ECO:0000313" key="4">
    <source>
        <dbReference type="EMBL" id="KYG77243.1"/>
    </source>
</evidence>
<evidence type="ECO:0000256" key="3">
    <source>
        <dbReference type="PIRNR" id="PIRNR029218"/>
    </source>
</evidence>
<comment type="similarity">
    <text evidence="1 3">Belongs to the RelE toxin family.</text>
</comment>
<dbReference type="Pfam" id="PF05016">
    <property type="entry name" value="ParE_toxin"/>
    <property type="match status" value="1"/>
</dbReference>
<organism evidence="4 5">
    <name type="scientific">Roseivirga spongicola</name>
    <dbReference type="NCBI Taxonomy" id="333140"/>
    <lineage>
        <taxon>Bacteria</taxon>
        <taxon>Pseudomonadati</taxon>
        <taxon>Bacteroidota</taxon>
        <taxon>Cytophagia</taxon>
        <taxon>Cytophagales</taxon>
        <taxon>Roseivirgaceae</taxon>
        <taxon>Roseivirga</taxon>
    </lineage>
</organism>
<gene>
    <name evidence="4" type="ORF">AWW68_00295</name>
</gene>
<reference evidence="4 5" key="1">
    <citation type="submission" date="2016-01" db="EMBL/GenBank/DDBJ databases">
        <title>Genome sequencing of Roseivirga spongicola UST030701-084.</title>
        <authorList>
            <person name="Selvaratnam C."/>
            <person name="Thevarajoo S."/>
            <person name="Goh K.M."/>
            <person name="Ee R."/>
            <person name="Chan K.-G."/>
            <person name="Chong C.S."/>
        </authorList>
    </citation>
    <scope>NUCLEOTIDE SEQUENCE [LARGE SCALE GENOMIC DNA]</scope>
    <source>
        <strain evidence="4 5">UST030701-084</strain>
    </source>
</reference>
<proteinExistence type="inferred from homology"/>
<dbReference type="Proteomes" id="UP000075606">
    <property type="component" value="Unassembled WGS sequence"/>
</dbReference>
<keyword evidence="5" id="KW-1185">Reference proteome</keyword>
<name>A0A150XEW1_9BACT</name>
<dbReference type="InterPro" id="IPR051803">
    <property type="entry name" value="TA_system_RelE-like_toxin"/>
</dbReference>
<dbReference type="InterPro" id="IPR035093">
    <property type="entry name" value="RelE/ParE_toxin_dom_sf"/>
</dbReference>
<dbReference type="STRING" id="333140.AWW68_00295"/>
<dbReference type="AlphaFoldDB" id="A0A150XEW1"/>
<dbReference type="InterPro" id="IPR028344">
    <property type="entry name" value="ParE1/4"/>
</dbReference>
<dbReference type="Gene3D" id="3.30.2310.20">
    <property type="entry name" value="RelE-like"/>
    <property type="match status" value="1"/>
</dbReference>